<proteinExistence type="predicted"/>
<reference evidence="1 2" key="1">
    <citation type="submission" date="2016-08" db="EMBL/GenBank/DDBJ databases">
        <authorList>
            <person name="Seilhamer J.J."/>
        </authorList>
    </citation>
    <scope>NUCLEOTIDE SEQUENCE [LARGE SCALE GENOMIC DNA]</scope>
    <source>
        <strain evidence="1 2">SDA_GO95</strain>
    </source>
</reference>
<evidence type="ECO:0000313" key="2">
    <source>
        <dbReference type="Proteomes" id="UP000195696"/>
    </source>
</evidence>
<dbReference type="EMBL" id="FMAK01000052">
    <property type="protein sequence ID" value="SCB70294.1"/>
    <property type="molecule type" value="Genomic_DNA"/>
</dbReference>
<gene>
    <name evidence="1" type="ORF">BWGO95_04464</name>
</gene>
<dbReference type="Proteomes" id="UP000195696">
    <property type="component" value="Unassembled WGS sequence"/>
</dbReference>
<protein>
    <submittedName>
        <fullName evidence="1">Uncharacterized protein</fullName>
    </submittedName>
</protein>
<name>A0A1C4FLK6_BACMY</name>
<evidence type="ECO:0000313" key="1">
    <source>
        <dbReference type="EMBL" id="SCB70294.1"/>
    </source>
</evidence>
<dbReference type="AlphaFoldDB" id="A0A1C4FLK6"/>
<sequence>MEELGGNVYDLNEQRVYFGVAEIK</sequence>
<organism evidence="1 2">
    <name type="scientific">Bacillus mycoides</name>
    <dbReference type="NCBI Taxonomy" id="1405"/>
    <lineage>
        <taxon>Bacteria</taxon>
        <taxon>Bacillati</taxon>
        <taxon>Bacillota</taxon>
        <taxon>Bacilli</taxon>
        <taxon>Bacillales</taxon>
        <taxon>Bacillaceae</taxon>
        <taxon>Bacillus</taxon>
        <taxon>Bacillus cereus group</taxon>
    </lineage>
</organism>
<accession>A0A1C4FLK6</accession>